<dbReference type="InterPro" id="IPR005144">
    <property type="entry name" value="ATP-cone_dom"/>
</dbReference>
<dbReference type="GO" id="GO:0006260">
    <property type="term" value="P:DNA replication"/>
    <property type="evidence" value="ECO:0007669"/>
    <property type="project" value="InterPro"/>
</dbReference>
<comment type="caution">
    <text evidence="5">The sequence shown here is derived from an EMBL/GenBank/DDBJ whole genome shotgun (WGS) entry which is preliminary data.</text>
</comment>
<protein>
    <submittedName>
        <fullName evidence="5">Ribonucleoside triphosphate reductase</fullName>
        <ecNumber evidence="5">1.17.4.2</ecNumber>
    </submittedName>
</protein>
<feature type="domain" description="ATP-cone" evidence="4">
    <location>
        <begin position="3"/>
        <end position="95"/>
    </location>
</feature>
<dbReference type="GO" id="GO:0008998">
    <property type="term" value="F:ribonucleoside-triphosphate reductase (thioredoxin) activity"/>
    <property type="evidence" value="ECO:0007669"/>
    <property type="project" value="UniProtKB-EC"/>
</dbReference>
<organism evidence="5 6">
    <name type="scientific">Candidatus Mcinerneyibacterium aminivorans</name>
    <dbReference type="NCBI Taxonomy" id="2703815"/>
    <lineage>
        <taxon>Bacteria</taxon>
        <taxon>Candidatus Macinerneyibacteriota</taxon>
        <taxon>Candidatus Mcinerneyibacteria</taxon>
        <taxon>Candidatus Mcinerneyibacteriales</taxon>
        <taxon>Candidatus Mcinerneyibacteriaceae</taxon>
        <taxon>Candidatus Mcinerneyibacterium</taxon>
    </lineage>
</organism>
<dbReference type="GO" id="GO:0009265">
    <property type="term" value="P:2'-deoxyribonucleotide biosynthetic process"/>
    <property type="evidence" value="ECO:0007669"/>
    <property type="project" value="TreeGrafter"/>
</dbReference>
<name>A0A5D0MEV2_9BACT</name>
<dbReference type="EC" id="1.17.4.2" evidence="5"/>
<reference evidence="5" key="1">
    <citation type="submission" date="2019-08" db="EMBL/GenBank/DDBJ databases">
        <title>Genomic characterization of a novel candidate phylum (ARYD3) from a high temperature, high salinity tertiary oil reservoir in north central Oklahoma, USA.</title>
        <authorList>
            <person name="Youssef N.H."/>
            <person name="Yadav A."/>
            <person name="Elshahed M.S."/>
        </authorList>
    </citation>
    <scope>NUCLEOTIDE SEQUENCE [LARGE SCALE GENOMIC DNA]</scope>
    <source>
        <strain evidence="5">ARYD3</strain>
    </source>
</reference>
<evidence type="ECO:0000256" key="1">
    <source>
        <dbReference type="ARBA" id="ARBA00022741"/>
    </source>
</evidence>
<dbReference type="SUPFAM" id="SSF51998">
    <property type="entry name" value="PFL-like glycyl radical enzymes"/>
    <property type="match status" value="1"/>
</dbReference>
<dbReference type="InterPro" id="IPR012833">
    <property type="entry name" value="NrdD"/>
</dbReference>
<dbReference type="NCBIfam" id="TIGR02487">
    <property type="entry name" value="NrdD"/>
    <property type="match status" value="1"/>
</dbReference>
<dbReference type="NCBIfam" id="NF006126">
    <property type="entry name" value="PRK08270.1"/>
    <property type="match status" value="1"/>
</dbReference>
<dbReference type="Proteomes" id="UP000324143">
    <property type="component" value="Unassembled WGS sequence"/>
</dbReference>
<evidence type="ECO:0000256" key="2">
    <source>
        <dbReference type="ARBA" id="ARBA00022840"/>
    </source>
</evidence>
<dbReference type="PANTHER" id="PTHR21075:SF0">
    <property type="entry name" value="ANAEROBIC RIBONUCLEOSIDE-TRIPHOSPHATE REDUCTASE"/>
    <property type="match status" value="1"/>
</dbReference>
<dbReference type="PROSITE" id="PS51161">
    <property type="entry name" value="ATP_CONE"/>
    <property type="match status" value="1"/>
</dbReference>
<sequence>MIEKIKKRNGEVVEFEPAKIEEAIFKAAKSVGGSNRTLAKSLTETVVSELEEEFKTEIPDVESVQDTVEKVLIENGHAKTAKAYIIYRKDREVIRDTKKLMLDVEKTIDGYVDMNDWRVNENSNSGYSFSGLLMHTAGSVLANYSLKKVYTDEISNAHREGDFHIHDLSMGIAGYCAGWSLQELLAEGFNGVSGKVESNPPKHLSTALMQMVNFLGTLQNEWAGAQAFSSFDTYLAPFVRKDNLSYDDVKQAIQMFVFNLNVASRWGGQTPFTNITLDWTVPEDMKDKNVVFAGKAIDDKYGDYQEEMDMINKAFLEVMLEGDATGRIFTFPIPTYNITEDFNWDSENANLLFDMTAKYGIPYFQNFVNSTLKPSDVRSMCCRLQLDLRELKSRTGGLFGSGEKTGSIGVVTINLPRIGYLSSTKNEFFGRLEYLMDLAKESLETKRKIVKRNMENELLPYSKRYLGSLDGHFNTIGLVGMNEALLNFMNENIGSDEGKEFAEEVLTFMRNKITDYQEETGHIYNLEASPAEGTSYRLAKIDKEKHPDIITQGEEEPYYTNSSQLPVHYTEDIFEVLENQDDLQTKYNGGTVLHIFLGEDGPDREATKKLVKKVAHSYSLPYYTISPTFSVCDEHGYFKGEQAKCPECGKATEVYSRVVGYYRPVKLWNKGKKEEFKERKEFNFEETEAK</sequence>
<dbReference type="GO" id="GO:0005524">
    <property type="term" value="F:ATP binding"/>
    <property type="evidence" value="ECO:0007669"/>
    <property type="project" value="UniProtKB-UniRule"/>
</dbReference>
<dbReference type="Gene3D" id="3.20.70.20">
    <property type="match status" value="1"/>
</dbReference>
<dbReference type="EMBL" id="VSIX01000003">
    <property type="protein sequence ID" value="TYB32224.1"/>
    <property type="molecule type" value="Genomic_DNA"/>
</dbReference>
<dbReference type="AlphaFoldDB" id="A0A5D0MEV2"/>
<evidence type="ECO:0000259" key="4">
    <source>
        <dbReference type="PROSITE" id="PS51161"/>
    </source>
</evidence>
<dbReference type="Pfam" id="PF03477">
    <property type="entry name" value="ATP-cone"/>
    <property type="match status" value="1"/>
</dbReference>
<evidence type="ECO:0000256" key="3">
    <source>
        <dbReference type="PROSITE-ProRule" id="PRU00492"/>
    </source>
</evidence>
<accession>A0A5D0MEV2</accession>
<gene>
    <name evidence="5" type="ORF">FXF47_00365</name>
</gene>
<dbReference type="GO" id="GO:0004748">
    <property type="term" value="F:ribonucleoside-diphosphate reductase activity, thioredoxin disulfide as acceptor"/>
    <property type="evidence" value="ECO:0007669"/>
    <property type="project" value="TreeGrafter"/>
</dbReference>
<keyword evidence="5" id="KW-0560">Oxidoreductase</keyword>
<dbReference type="CDD" id="cd01675">
    <property type="entry name" value="RNR_III"/>
    <property type="match status" value="1"/>
</dbReference>
<proteinExistence type="predicted"/>
<dbReference type="GO" id="GO:0031250">
    <property type="term" value="C:anaerobic ribonucleoside-triphosphate reductase complex"/>
    <property type="evidence" value="ECO:0007669"/>
    <property type="project" value="TreeGrafter"/>
</dbReference>
<keyword evidence="6" id="KW-1185">Reference proteome</keyword>
<dbReference type="Pfam" id="PF13597">
    <property type="entry name" value="NRDD"/>
    <property type="match status" value="1"/>
</dbReference>
<evidence type="ECO:0000313" key="6">
    <source>
        <dbReference type="Proteomes" id="UP000324143"/>
    </source>
</evidence>
<keyword evidence="1 3" id="KW-0547">Nucleotide-binding</keyword>
<keyword evidence="2 3" id="KW-0067">ATP-binding</keyword>
<evidence type="ECO:0000313" key="5">
    <source>
        <dbReference type="EMBL" id="TYB32224.1"/>
    </source>
</evidence>
<dbReference type="PANTHER" id="PTHR21075">
    <property type="entry name" value="ANAEROBIC RIBONUCLEOSIDE-TRIPHOSPHATE REDUCTASE"/>
    <property type="match status" value="1"/>
</dbReference>